<evidence type="ECO:0000313" key="7">
    <source>
        <dbReference type="Proteomes" id="UP000823486"/>
    </source>
</evidence>
<dbReference type="Gene3D" id="3.40.50.720">
    <property type="entry name" value="NAD(P)-binding Rossmann-like Domain"/>
    <property type="match status" value="1"/>
</dbReference>
<evidence type="ECO:0000256" key="2">
    <source>
        <dbReference type="ARBA" id="ARBA00006484"/>
    </source>
</evidence>
<dbReference type="InterPro" id="IPR036291">
    <property type="entry name" value="NAD(P)-bd_dom_sf"/>
</dbReference>
<keyword evidence="5 6" id="KW-0560">Oxidoreductase</keyword>
<dbReference type="PRINTS" id="PR00081">
    <property type="entry name" value="GDHRDH"/>
</dbReference>
<evidence type="ECO:0000256" key="4">
    <source>
        <dbReference type="ARBA" id="ARBA00022857"/>
    </source>
</evidence>
<dbReference type="PANTHER" id="PTHR44085">
    <property type="entry name" value="SEPIAPTERIN REDUCTASE"/>
    <property type="match status" value="1"/>
</dbReference>
<organism evidence="6 7">
    <name type="scientific">Peribacillus deserti</name>
    <dbReference type="NCBI Taxonomy" id="673318"/>
    <lineage>
        <taxon>Bacteria</taxon>
        <taxon>Bacillati</taxon>
        <taxon>Bacillota</taxon>
        <taxon>Bacilli</taxon>
        <taxon>Bacillales</taxon>
        <taxon>Bacillaceae</taxon>
        <taxon>Peribacillus</taxon>
    </lineage>
</organism>
<gene>
    <name evidence="6" type="ORF">JOC77_000587</name>
</gene>
<dbReference type="RefSeq" id="WP_204538289.1">
    <property type="nucleotide sequence ID" value="NZ_JAFBFI010000002.1"/>
</dbReference>
<dbReference type="Pfam" id="PF00106">
    <property type="entry name" value="adh_short"/>
    <property type="match status" value="1"/>
</dbReference>
<dbReference type="InterPro" id="IPR020904">
    <property type="entry name" value="Sc_DH/Rdtase_CS"/>
</dbReference>
<proteinExistence type="inferred from homology"/>
<comment type="subcellular location">
    <subcellularLocation>
        <location evidence="1">Cytoplasm</location>
    </subcellularLocation>
</comment>
<dbReference type="Proteomes" id="UP000823486">
    <property type="component" value="Unassembled WGS sequence"/>
</dbReference>
<evidence type="ECO:0000256" key="5">
    <source>
        <dbReference type="ARBA" id="ARBA00023002"/>
    </source>
</evidence>
<accession>A0ABS2QDK6</accession>
<protein>
    <submittedName>
        <fullName evidence="6">Benzil reductase ((S)-benzoin forming)</fullName>
        <ecNumber evidence="6">1.1.1.320</ecNumber>
    </submittedName>
</protein>
<reference evidence="6 7" key="1">
    <citation type="submission" date="2021-01" db="EMBL/GenBank/DDBJ databases">
        <title>Genomic Encyclopedia of Type Strains, Phase IV (KMG-IV): sequencing the most valuable type-strain genomes for metagenomic binning, comparative biology and taxonomic classification.</title>
        <authorList>
            <person name="Goeker M."/>
        </authorList>
    </citation>
    <scope>NUCLEOTIDE SEQUENCE [LARGE SCALE GENOMIC DNA]</scope>
    <source>
        <strain evidence="6 7">DSM 105482</strain>
    </source>
</reference>
<name>A0ABS2QDK6_9BACI</name>
<evidence type="ECO:0000256" key="3">
    <source>
        <dbReference type="ARBA" id="ARBA00022490"/>
    </source>
</evidence>
<comment type="caution">
    <text evidence="6">The sequence shown here is derived from an EMBL/GenBank/DDBJ whole genome shotgun (WGS) entry which is preliminary data.</text>
</comment>
<evidence type="ECO:0000256" key="1">
    <source>
        <dbReference type="ARBA" id="ARBA00004496"/>
    </source>
</evidence>
<keyword evidence="3" id="KW-0963">Cytoplasm</keyword>
<evidence type="ECO:0000313" key="6">
    <source>
        <dbReference type="EMBL" id="MBM7691182.1"/>
    </source>
</evidence>
<comment type="similarity">
    <text evidence="2">Belongs to the short-chain dehydrogenases/reductases (SDR) family.</text>
</comment>
<keyword evidence="4" id="KW-0521">NADP</keyword>
<dbReference type="InterPro" id="IPR051721">
    <property type="entry name" value="Biopterin_syn/organic_redct"/>
</dbReference>
<dbReference type="EMBL" id="JAFBFI010000002">
    <property type="protein sequence ID" value="MBM7691182.1"/>
    <property type="molecule type" value="Genomic_DNA"/>
</dbReference>
<dbReference type="EC" id="1.1.1.320" evidence="6"/>
<dbReference type="GO" id="GO:0016491">
    <property type="term" value="F:oxidoreductase activity"/>
    <property type="evidence" value="ECO:0007669"/>
    <property type="project" value="UniProtKB-KW"/>
</dbReference>
<dbReference type="SUPFAM" id="SSF51735">
    <property type="entry name" value="NAD(P)-binding Rossmann-fold domains"/>
    <property type="match status" value="1"/>
</dbReference>
<dbReference type="NCBIfam" id="NF005381">
    <property type="entry name" value="PRK06924.1"/>
    <property type="match status" value="1"/>
</dbReference>
<sequence>MAYAIITGASTGLGEAAALKLVEEGIKLISVSRRESQKLKEKSLSANVSYSHFSCDLSSSDETISVFGQIAEQVLDQEKDIVYLINNAGVVEPIETVGNLDFHDIISSIQVNLTAPIMITNLFLEKAKDSEVKVNVMNITSGAGERPIQGWSIYGSTKAALNLFTKTAALEAEHGKKNFMINAFSPGIMDTNMQHTIRSSGKEAFNDLEKFLEYRDKGLLRSPEQVGSCLVKLLISGDLENGRIYYVNDLLK</sequence>
<keyword evidence="7" id="KW-1185">Reference proteome</keyword>
<dbReference type="PROSITE" id="PS00061">
    <property type="entry name" value="ADH_SHORT"/>
    <property type="match status" value="1"/>
</dbReference>
<dbReference type="PANTHER" id="PTHR44085:SF2">
    <property type="entry name" value="SEPIAPTERIN REDUCTASE"/>
    <property type="match status" value="1"/>
</dbReference>
<dbReference type="InterPro" id="IPR002347">
    <property type="entry name" value="SDR_fam"/>
</dbReference>